<evidence type="ECO:0000259" key="11">
    <source>
        <dbReference type="PROSITE" id="PS51134"/>
    </source>
</evidence>
<accession>D3E4Q6</accession>
<dbReference type="Gene3D" id="1.10.472.10">
    <property type="entry name" value="Cyclin-like"/>
    <property type="match status" value="1"/>
</dbReference>
<keyword evidence="4 9" id="KW-0863">Zinc-finger</keyword>
<evidence type="ECO:0000256" key="9">
    <source>
        <dbReference type="PROSITE-ProRule" id="PRU00469"/>
    </source>
</evidence>
<feature type="binding site" evidence="8">
    <location>
        <position position="81"/>
    </location>
    <ligand>
        <name>Zn(2+)</name>
        <dbReference type="ChEBI" id="CHEBI:29105"/>
    </ligand>
</feature>
<gene>
    <name evidence="8" type="primary">tfb</name>
    <name evidence="12" type="synonym">tfb2</name>
    <name evidence="12" type="ordered locus">mru_1600</name>
</gene>
<keyword evidence="8" id="KW-0479">Metal-binding</keyword>
<evidence type="ECO:0000256" key="3">
    <source>
        <dbReference type="ARBA" id="ARBA00022737"/>
    </source>
</evidence>
<dbReference type="AlphaFoldDB" id="D3E4Q6"/>
<keyword evidence="13" id="KW-1185">Reference proteome</keyword>
<dbReference type="GO" id="GO:0097550">
    <property type="term" value="C:transcription preinitiation complex"/>
    <property type="evidence" value="ECO:0007669"/>
    <property type="project" value="TreeGrafter"/>
</dbReference>
<dbReference type="eggNOG" id="arCOG01981">
    <property type="taxonomic scope" value="Archaea"/>
</dbReference>
<evidence type="ECO:0000256" key="8">
    <source>
        <dbReference type="HAMAP-Rule" id="MF_00383"/>
    </source>
</evidence>
<dbReference type="SUPFAM" id="SSF57783">
    <property type="entry name" value="Zinc beta-ribbon"/>
    <property type="match status" value="1"/>
</dbReference>
<evidence type="ECO:0000256" key="2">
    <source>
        <dbReference type="ARBA" id="ARBA00013932"/>
    </source>
</evidence>
<dbReference type="InterPro" id="IPR013150">
    <property type="entry name" value="TFIIB_cyclin"/>
</dbReference>
<evidence type="ECO:0000256" key="10">
    <source>
        <dbReference type="SAM" id="MobiDB-lite"/>
    </source>
</evidence>
<dbReference type="FunFam" id="1.10.472.10:FF:000023">
    <property type="entry name" value="Transcription initiation factor IIB"/>
    <property type="match status" value="1"/>
</dbReference>
<dbReference type="PROSITE" id="PS51134">
    <property type="entry name" value="ZF_TFIIB"/>
    <property type="match status" value="1"/>
</dbReference>
<evidence type="ECO:0000313" key="13">
    <source>
        <dbReference type="Proteomes" id="UP000008680"/>
    </source>
</evidence>
<protein>
    <recommendedName>
        <fullName evidence="2 8">Transcription initiation factor IIB</fullName>
        <shortName evidence="8">TFIIB</shortName>
    </recommendedName>
</protein>
<dbReference type="GO" id="GO:0070897">
    <property type="term" value="P:transcription preinitiation complex assembly"/>
    <property type="evidence" value="ECO:0007669"/>
    <property type="project" value="InterPro"/>
</dbReference>
<dbReference type="KEGG" id="mru:mru_1600"/>
<feature type="binding site" evidence="8">
    <location>
        <position position="59"/>
    </location>
    <ligand>
        <name>Zn(2+)</name>
        <dbReference type="ChEBI" id="CHEBI:29105"/>
    </ligand>
</feature>
<keyword evidence="5 8" id="KW-0805">Transcription regulation</keyword>
<keyword evidence="8" id="KW-0862">Zinc</keyword>
<dbReference type="HAMAP" id="MF_00383">
    <property type="entry name" value="TF2B_arch"/>
    <property type="match status" value="1"/>
</dbReference>
<comment type="similarity">
    <text evidence="1 8">Belongs to the TFIIB family.</text>
</comment>
<evidence type="ECO:0000256" key="1">
    <source>
        <dbReference type="ARBA" id="ARBA00010857"/>
    </source>
</evidence>
<evidence type="ECO:0000256" key="5">
    <source>
        <dbReference type="ARBA" id="ARBA00023015"/>
    </source>
</evidence>
<dbReference type="CDD" id="cd20550">
    <property type="entry name" value="CYCLIN_TFIIB_archaea_like_rpt2"/>
    <property type="match status" value="1"/>
</dbReference>
<dbReference type="GO" id="GO:0003743">
    <property type="term" value="F:translation initiation factor activity"/>
    <property type="evidence" value="ECO:0007669"/>
    <property type="project" value="UniProtKB-KW"/>
</dbReference>
<dbReference type="PANTHER" id="PTHR11618:SF13">
    <property type="entry name" value="TRANSCRIPTION INITIATION FACTOR IIB"/>
    <property type="match status" value="1"/>
</dbReference>
<sequence>MKTTLDNKSVKNNSRNSKNVRSNLRDNRSMRTNLRASRNMKTGLGDVNIQSNDEATKKCPSCGSVDFEIDYARSEVSCKSCGLVLEENIIDFSPSGTAINRDGQNLTQNGAPCSITKHDKGLATDFKLENLKHDRARWARIRRLQKQSRVSGSRERNLARAFSELSLLISNLSLPRDVNKEAASIYRRALEKDLVRGRSISLLISASLYAACRVCRVPRTFDEIAEVSTGSKKSIAKNYRFLNRELALKIRPASPVDYIPRFASMLELSSPVVVKSIEIINELNEKGLIAGKTPAGVAAAALYYSSRVLGERRTQKEIASVVGVTEVTIRTRYKEMTKGLNLN</sequence>
<dbReference type="GO" id="GO:0017025">
    <property type="term" value="F:TBP-class protein binding"/>
    <property type="evidence" value="ECO:0007669"/>
    <property type="project" value="InterPro"/>
</dbReference>
<feature type="repeat" description="2" evidence="8">
    <location>
        <begin position="257"/>
        <end position="338"/>
    </location>
</feature>
<keyword evidence="3 8" id="KW-0677">Repeat</keyword>
<feature type="compositionally biased region" description="Low complexity" evidence="10">
    <location>
        <begin position="10"/>
        <end position="22"/>
    </location>
</feature>
<dbReference type="GO" id="GO:0008270">
    <property type="term" value="F:zinc ion binding"/>
    <property type="evidence" value="ECO:0007669"/>
    <property type="project" value="UniProtKB-UniRule"/>
</dbReference>
<dbReference type="HOGENOM" id="CLU_043736_0_1_2"/>
<reference evidence="12 13" key="1">
    <citation type="journal article" date="2010" name="PLoS ONE">
        <title>The genome sequence of the rumen methanogen Methanobrevibacter ruminantium reveals new possibilities for controlling ruminant methane emissions.</title>
        <authorList>
            <person name="Leahy S.C."/>
            <person name="Kelly W.J."/>
            <person name="Altermann E."/>
            <person name="Ronimus R.S."/>
            <person name="Yeoman C.J."/>
            <person name="Pacheco D.M."/>
            <person name="Li D."/>
            <person name="Kong Z."/>
            <person name="McTavish S."/>
            <person name="Sang C."/>
            <person name="Lambie S.C."/>
            <person name="Janssen P.H."/>
            <person name="Dey D."/>
            <person name="Attwood G.T."/>
        </authorList>
    </citation>
    <scope>NUCLEOTIDE SEQUENCE [LARGE SCALE GENOMIC DNA]</scope>
    <source>
        <strain evidence="13">ATCC 35063 / DSM 1093 / JCM 13430 / OCM 146 / M1</strain>
    </source>
</reference>
<dbReference type="Pfam" id="PF00382">
    <property type="entry name" value="TFIIB"/>
    <property type="match status" value="2"/>
</dbReference>
<dbReference type="InterPro" id="IPR023484">
    <property type="entry name" value="TFIIB_arc"/>
</dbReference>
<dbReference type="InterPro" id="IPR013137">
    <property type="entry name" value="Znf_TFIIB"/>
</dbReference>
<proteinExistence type="inferred from homology"/>
<feature type="binding site" evidence="8">
    <location>
        <position position="78"/>
    </location>
    <ligand>
        <name>Zn(2+)</name>
        <dbReference type="ChEBI" id="CHEBI:29105"/>
    </ligand>
</feature>
<feature type="binding site" evidence="8">
    <location>
        <position position="62"/>
    </location>
    <ligand>
        <name>Zn(2+)</name>
        <dbReference type="ChEBI" id="CHEBI:29105"/>
    </ligand>
</feature>
<organism evidence="12 13">
    <name type="scientific">Methanobrevibacter ruminantium (strain ATCC 35063 / DSM 1093 / JCM 13430 / OCM 146 / M1)</name>
    <name type="common">Methanobacterium ruminantium</name>
    <dbReference type="NCBI Taxonomy" id="634498"/>
    <lineage>
        <taxon>Archaea</taxon>
        <taxon>Methanobacteriati</taxon>
        <taxon>Methanobacteriota</taxon>
        <taxon>Methanomada group</taxon>
        <taxon>Methanobacteria</taxon>
        <taxon>Methanobacteriales</taxon>
        <taxon>Methanobacteriaceae</taxon>
        <taxon>Methanobrevibacter</taxon>
    </lineage>
</organism>
<keyword evidence="6 8" id="KW-0804">Transcription</keyword>
<evidence type="ECO:0000256" key="4">
    <source>
        <dbReference type="ARBA" id="ARBA00022771"/>
    </source>
</evidence>
<dbReference type="STRING" id="634498.mru_1600"/>
<dbReference type="InterPro" id="IPR036915">
    <property type="entry name" value="Cyclin-like_sf"/>
</dbReference>
<dbReference type="PANTHER" id="PTHR11618">
    <property type="entry name" value="TRANSCRIPTION INITIATION FACTOR IIB-RELATED"/>
    <property type="match status" value="1"/>
</dbReference>
<dbReference type="PRINTS" id="PR00685">
    <property type="entry name" value="TIFACTORIIB"/>
</dbReference>
<dbReference type="Pfam" id="PF08271">
    <property type="entry name" value="Zn_Ribbon_TF"/>
    <property type="match status" value="1"/>
</dbReference>
<evidence type="ECO:0000256" key="7">
    <source>
        <dbReference type="ARBA" id="ARBA00053882"/>
    </source>
</evidence>
<dbReference type="Gene3D" id="1.10.472.170">
    <property type="match status" value="1"/>
</dbReference>
<comment type="function">
    <text evidence="7 8">Stabilizes TBP binding to an archaeal box-A promoter. Also responsible for recruiting RNA polymerase II to the pre-initiation complex (DNA-TBP-TFIIB).</text>
</comment>
<feature type="domain" description="TFIIB-type" evidence="11">
    <location>
        <begin position="55"/>
        <end position="86"/>
    </location>
</feature>
<dbReference type="PATRIC" id="fig|634498.28.peg.1601"/>
<dbReference type="GO" id="GO:0003700">
    <property type="term" value="F:DNA-binding transcription factor activity"/>
    <property type="evidence" value="ECO:0007669"/>
    <property type="project" value="UniProtKB-UniRule"/>
</dbReference>
<dbReference type="Proteomes" id="UP000008680">
    <property type="component" value="Chromosome"/>
</dbReference>
<dbReference type="InterPro" id="IPR013763">
    <property type="entry name" value="Cyclin-like_dom"/>
</dbReference>
<dbReference type="EMBL" id="CP001719">
    <property type="protein sequence ID" value="ADC47450.1"/>
    <property type="molecule type" value="Genomic_DNA"/>
</dbReference>
<dbReference type="SMART" id="SM00385">
    <property type="entry name" value="CYCLIN"/>
    <property type="match status" value="2"/>
</dbReference>
<dbReference type="SUPFAM" id="SSF47954">
    <property type="entry name" value="Cyclin-like"/>
    <property type="match status" value="2"/>
</dbReference>
<evidence type="ECO:0000313" key="12">
    <source>
        <dbReference type="EMBL" id="ADC47450.1"/>
    </source>
</evidence>
<feature type="repeat" description="1" evidence="8">
    <location>
        <begin position="163"/>
        <end position="246"/>
    </location>
</feature>
<evidence type="ECO:0000256" key="6">
    <source>
        <dbReference type="ARBA" id="ARBA00023163"/>
    </source>
</evidence>
<feature type="region of interest" description="Disordered" evidence="10">
    <location>
        <begin position="1"/>
        <end position="33"/>
    </location>
</feature>
<name>D3E4Q6_METRM</name>
<dbReference type="InterPro" id="IPR000812">
    <property type="entry name" value="TFIIB"/>
</dbReference>